<accession>A0A2S2NVM5</accession>
<gene>
    <name evidence="1" type="primary">PO12_0</name>
    <name evidence="1" type="ORF">g.174399</name>
</gene>
<organism evidence="1">
    <name type="scientific">Schizaphis graminum</name>
    <name type="common">Green bug aphid</name>
    <dbReference type="NCBI Taxonomy" id="13262"/>
    <lineage>
        <taxon>Eukaryota</taxon>
        <taxon>Metazoa</taxon>
        <taxon>Ecdysozoa</taxon>
        <taxon>Arthropoda</taxon>
        <taxon>Hexapoda</taxon>
        <taxon>Insecta</taxon>
        <taxon>Pterygota</taxon>
        <taxon>Neoptera</taxon>
        <taxon>Paraneoptera</taxon>
        <taxon>Hemiptera</taxon>
        <taxon>Sternorrhyncha</taxon>
        <taxon>Aphidomorpha</taxon>
        <taxon>Aphidoidea</taxon>
        <taxon>Aphididae</taxon>
        <taxon>Aphidini</taxon>
        <taxon>Schizaphis</taxon>
    </lineage>
</organism>
<name>A0A2S2NVM5_SCHGA</name>
<proteinExistence type="predicted"/>
<dbReference type="EMBL" id="GGMR01008586">
    <property type="protein sequence ID" value="MBY21205.1"/>
    <property type="molecule type" value="Transcribed_RNA"/>
</dbReference>
<reference evidence="1" key="1">
    <citation type="submission" date="2018-04" db="EMBL/GenBank/DDBJ databases">
        <title>Transcriptome of Schizaphis graminum biotype I.</title>
        <authorList>
            <person name="Scully E.D."/>
            <person name="Geib S.M."/>
            <person name="Palmer N.A."/>
            <person name="Koch K."/>
            <person name="Bradshaw J."/>
            <person name="Heng-Moss T."/>
            <person name="Sarath G."/>
        </authorList>
    </citation>
    <scope>NUCLEOTIDE SEQUENCE</scope>
</reference>
<sequence length="170" mass="18789">MRVHRSYFSDRKAFTETPAMATGTLDVPVTGCGPQWSVVGPLLWDVTYNSVLTTALPLGAEVIGFADNTLIVANGKSTAEVERIVNSALGVVSAKIVGLGLLNVVEKSQAVLFTNRYKYTLPRLTINNPALAFTNDIQYLGIVMDRRLSFREHVRWQRTRQRASSSSCRK</sequence>
<protein>
    <submittedName>
        <fullName evidence="1">Retrovirus-related Pol polyprotein from type-1 retrotransposable element R1 2</fullName>
    </submittedName>
</protein>
<dbReference type="AlphaFoldDB" id="A0A2S2NVM5"/>
<evidence type="ECO:0000313" key="1">
    <source>
        <dbReference type="EMBL" id="MBY21205.1"/>
    </source>
</evidence>